<sequence length="195" mass="22061">MFAQALRDLLAALGEQSPPPDWPGDLRAAARHALRGRPARDEWFAPLVRAAVYDPNPSYNRRLIEPALKAFGRRRVQAAVLDYLRTGTNAERAGAARAWYWTQAPLTYIGRSPTPTPESQAEYDAVAGLRQQWRDAALHLFVSTDDLGLRRQLLPGLDLRTAHYPAELRETVAQAIHIARTHPDEYLRHRVEQQI</sequence>
<protein>
    <recommendedName>
        <fullName evidence="3">ERAP1-like C-terminal domain-containing protein</fullName>
    </recommendedName>
</protein>
<dbReference type="AlphaFoldDB" id="A0A6V8LMM0"/>
<name>A0A6V8LMM0_9ACTN</name>
<keyword evidence="2" id="KW-1185">Reference proteome</keyword>
<evidence type="ECO:0008006" key="3">
    <source>
        <dbReference type="Google" id="ProtNLM"/>
    </source>
</evidence>
<gene>
    <name evidence="1" type="ORF">Prum_099030</name>
</gene>
<dbReference type="Proteomes" id="UP000482960">
    <property type="component" value="Unassembled WGS sequence"/>
</dbReference>
<dbReference type="EMBL" id="BLPG01000002">
    <property type="protein sequence ID" value="GFJ96261.1"/>
    <property type="molecule type" value="Genomic_DNA"/>
</dbReference>
<reference evidence="1 2" key="1">
    <citation type="submission" date="2020-03" db="EMBL/GenBank/DDBJ databases">
        <title>Whole genome shotgun sequence of Phytohabitans rumicis NBRC 108638.</title>
        <authorList>
            <person name="Komaki H."/>
            <person name="Tamura T."/>
        </authorList>
    </citation>
    <scope>NUCLEOTIDE SEQUENCE [LARGE SCALE GENOMIC DNA]</scope>
    <source>
        <strain evidence="1 2">NBRC 108638</strain>
    </source>
</reference>
<proteinExistence type="predicted"/>
<dbReference type="RefSeq" id="WP_173085840.1">
    <property type="nucleotide sequence ID" value="NZ_BAABJB010000075.1"/>
</dbReference>
<reference evidence="1 2" key="2">
    <citation type="submission" date="2020-03" db="EMBL/GenBank/DDBJ databases">
        <authorList>
            <person name="Ichikawa N."/>
            <person name="Kimura A."/>
            <person name="Kitahashi Y."/>
            <person name="Uohara A."/>
        </authorList>
    </citation>
    <scope>NUCLEOTIDE SEQUENCE [LARGE SCALE GENOMIC DNA]</scope>
    <source>
        <strain evidence="1 2">NBRC 108638</strain>
    </source>
</reference>
<organism evidence="1 2">
    <name type="scientific">Phytohabitans rumicis</name>
    <dbReference type="NCBI Taxonomy" id="1076125"/>
    <lineage>
        <taxon>Bacteria</taxon>
        <taxon>Bacillati</taxon>
        <taxon>Actinomycetota</taxon>
        <taxon>Actinomycetes</taxon>
        <taxon>Micromonosporales</taxon>
        <taxon>Micromonosporaceae</taxon>
    </lineage>
</organism>
<comment type="caution">
    <text evidence="1">The sequence shown here is derived from an EMBL/GenBank/DDBJ whole genome shotgun (WGS) entry which is preliminary data.</text>
</comment>
<evidence type="ECO:0000313" key="1">
    <source>
        <dbReference type="EMBL" id="GFJ96261.1"/>
    </source>
</evidence>
<accession>A0A6V8LMM0</accession>
<evidence type="ECO:0000313" key="2">
    <source>
        <dbReference type="Proteomes" id="UP000482960"/>
    </source>
</evidence>